<dbReference type="SUPFAM" id="SSF53474">
    <property type="entry name" value="alpha/beta-Hydrolases"/>
    <property type="match status" value="1"/>
</dbReference>
<dbReference type="InterPro" id="IPR013207">
    <property type="entry name" value="LGFP"/>
</dbReference>
<evidence type="ECO:0000256" key="1">
    <source>
        <dbReference type="SAM" id="SignalP"/>
    </source>
</evidence>
<dbReference type="Gene3D" id="3.40.50.1820">
    <property type="entry name" value="alpha/beta hydrolase"/>
    <property type="match status" value="1"/>
</dbReference>
<organism evidence="2 3">
    <name type="scientific">Kocuria rhizophila</name>
    <dbReference type="NCBI Taxonomy" id="72000"/>
    <lineage>
        <taxon>Bacteria</taxon>
        <taxon>Bacillati</taxon>
        <taxon>Actinomycetota</taxon>
        <taxon>Actinomycetes</taxon>
        <taxon>Micrococcales</taxon>
        <taxon>Micrococcaceae</taxon>
        <taxon>Kocuria</taxon>
    </lineage>
</organism>
<gene>
    <name evidence="2" type="ORF">E4P33_07935</name>
</gene>
<comment type="caution">
    <text evidence="2">The sequence shown here is derived from an EMBL/GenBank/DDBJ whole genome shotgun (WGS) entry which is preliminary data.</text>
</comment>
<protein>
    <recommendedName>
        <fullName evidence="4">LGFP repeat-containing protein</fullName>
    </recommendedName>
</protein>
<reference evidence="2 3" key="1">
    <citation type="submission" date="2019-03" db="EMBL/GenBank/DDBJ databases">
        <title>Genome Sequencing and Assembly of Various Microbes Isolated from Alder Root Nodule.</title>
        <authorList>
            <person name="Swanson E."/>
            <person name="Sevigny J.L."/>
            <person name="Pesce C."/>
            <person name="Davis I."/>
            <person name="Kleiner V."/>
            <person name="Tisa L."/>
        </authorList>
    </citation>
    <scope>NUCLEOTIDE SEQUENCE [LARGE SCALE GENOMIC DNA]</scope>
    <source>
        <strain evidence="2 3">4R-31</strain>
    </source>
</reference>
<keyword evidence="3" id="KW-1185">Reference proteome</keyword>
<evidence type="ECO:0000313" key="2">
    <source>
        <dbReference type="EMBL" id="TFI01027.1"/>
    </source>
</evidence>
<proteinExistence type="predicted"/>
<evidence type="ECO:0008006" key="4">
    <source>
        <dbReference type="Google" id="ProtNLM"/>
    </source>
</evidence>
<name>A0AAX2SAF7_KOCRH</name>
<evidence type="ECO:0000313" key="3">
    <source>
        <dbReference type="Proteomes" id="UP000298017"/>
    </source>
</evidence>
<feature type="chain" id="PRO_5043679517" description="LGFP repeat-containing protein" evidence="1">
    <location>
        <begin position="22"/>
        <end position="453"/>
    </location>
</feature>
<accession>A0AAX2SAF7</accession>
<dbReference type="RefSeq" id="WP_052239281.1">
    <property type="nucleotide sequence ID" value="NZ_CP097204.1"/>
</dbReference>
<dbReference type="Pfam" id="PF08310">
    <property type="entry name" value="LGFP"/>
    <property type="match status" value="3"/>
</dbReference>
<sequence>MPAAVLCAATLTLLAGSPAAAAPPQPQQATVQAPRAVPPTTAFHQRFTAAGLTSTYHVYADGLDPSKAVGAVFYLGGDYDKPGESWVHDPGGSHMRAMAAEARKKNMVLVVPISPDRQARGNGITWWEEADANGDWFRALQSSLTARYGLDTSRVWLTGYSGGAEFITYELLADRQSWIKGGGATIIGGGGSYGMQTDPGAAVRSLPLSWHVGSEDVAGSTNPPTWSARNAATKGQKRYVKDGFTRTSLSTLPGVDHEEYDIVGLLRHDLAALPPAPPAQTSSWLKGAIRTDYLATGGAARYGQPTSPEKPTGHRGGVYQGFTANYTYYWSSQTGAHPVKWGTGIGNAYRAAGLERAWGYPVMAEKPLSGGAYQDFHQGSARFRAMYSPRGGTHVVKLSGGIGSAWSRAGHEHGWGFPVTDEYAVSGGMAQKFSNGCTATWHRATGKVTVARG</sequence>
<keyword evidence="1" id="KW-0732">Signal</keyword>
<dbReference type="Proteomes" id="UP000298017">
    <property type="component" value="Unassembled WGS sequence"/>
</dbReference>
<dbReference type="EMBL" id="SPNK01000007">
    <property type="protein sequence ID" value="TFI01027.1"/>
    <property type="molecule type" value="Genomic_DNA"/>
</dbReference>
<feature type="signal peptide" evidence="1">
    <location>
        <begin position="1"/>
        <end position="21"/>
    </location>
</feature>
<dbReference type="AlphaFoldDB" id="A0AAX2SAF7"/>
<dbReference type="InterPro" id="IPR029058">
    <property type="entry name" value="AB_hydrolase_fold"/>
</dbReference>